<protein>
    <submittedName>
        <fullName evidence="1">DNA-directed RNA polymerase subunit beta</fullName>
    </submittedName>
</protein>
<dbReference type="EMBL" id="VBUU01000001">
    <property type="protein sequence ID" value="TLG17942.1"/>
    <property type="molecule type" value="Genomic_DNA"/>
</dbReference>
<dbReference type="Proteomes" id="UP000308349">
    <property type="component" value="Unassembled WGS sequence"/>
</dbReference>
<reference evidence="1 2" key="1">
    <citation type="submission" date="2019-05" db="EMBL/GenBank/DDBJ databases">
        <title>Genomes sequences of two Nocardia cyriacigeorgica environmental isolates, type strains Nocardia asteroides ATCC 19247 and Nocardia cyriacigeorgica DSM 44484.</title>
        <authorList>
            <person name="Vautrin F."/>
            <person name="Bergeron E."/>
            <person name="Dubost A."/>
            <person name="Abrouk D."/>
            <person name="Rodriguez Nava V."/>
            <person name="Pujic P."/>
        </authorList>
    </citation>
    <scope>NUCLEOTIDE SEQUENCE [LARGE SCALE GENOMIC DNA]</scope>
    <source>
        <strain evidence="1 2">EML 1456</strain>
    </source>
</reference>
<evidence type="ECO:0000313" key="1">
    <source>
        <dbReference type="EMBL" id="TLG17942.1"/>
    </source>
</evidence>
<keyword evidence="1" id="KW-0240">DNA-directed RNA polymerase</keyword>
<sequence length="159" mass="17739">MEHVPFGDTPFTRCVFYRKVCDLPATIDPPEIGRIVMPADHVWAVMMPAHLGQRVRVHLRKHGAESGPIISHLRSNRWSYLVRPDLPDETALFAELFRIDVSVVRTGGTIALPSPTDRGARFRRWIQPPHCAFRPSGQAVIASIRACAGTHAGWGGRRS</sequence>
<dbReference type="RefSeq" id="WP_138454696.1">
    <property type="nucleotide sequence ID" value="NZ_VBUU01000001.1"/>
</dbReference>
<dbReference type="GO" id="GO:0000428">
    <property type="term" value="C:DNA-directed RNA polymerase complex"/>
    <property type="evidence" value="ECO:0007669"/>
    <property type="project" value="UniProtKB-KW"/>
</dbReference>
<dbReference type="OrthoDB" id="4546644at2"/>
<gene>
    <name evidence="1" type="ORF">FEK35_02130</name>
</gene>
<evidence type="ECO:0000313" key="2">
    <source>
        <dbReference type="Proteomes" id="UP000308349"/>
    </source>
</evidence>
<name>A0A5R8PMC5_9NOCA</name>
<organism evidence="1 2">
    <name type="scientific">Nocardia cyriacigeorgica</name>
    <dbReference type="NCBI Taxonomy" id="135487"/>
    <lineage>
        <taxon>Bacteria</taxon>
        <taxon>Bacillati</taxon>
        <taxon>Actinomycetota</taxon>
        <taxon>Actinomycetes</taxon>
        <taxon>Mycobacteriales</taxon>
        <taxon>Nocardiaceae</taxon>
        <taxon>Nocardia</taxon>
    </lineage>
</organism>
<dbReference type="AlphaFoldDB" id="A0A5R8PMC5"/>
<proteinExistence type="predicted"/>
<comment type="caution">
    <text evidence="1">The sequence shown here is derived from an EMBL/GenBank/DDBJ whole genome shotgun (WGS) entry which is preliminary data.</text>
</comment>
<accession>A0A5R8PMC5</accession>
<keyword evidence="1" id="KW-0804">Transcription</keyword>